<dbReference type="Ensembl" id="ENSMSIT00000035248.1">
    <property type="protein sequence ID" value="ENSMSIP00000027948.1"/>
    <property type="gene ID" value="ENSMSIG00000023542.1"/>
</dbReference>
<evidence type="ECO:0000313" key="3">
    <source>
        <dbReference type="Proteomes" id="UP000694415"/>
    </source>
</evidence>
<proteinExistence type="predicted"/>
<dbReference type="GO" id="GO:0070197">
    <property type="term" value="P:meiotic attachment of telomere to nuclear envelope"/>
    <property type="evidence" value="ECO:0007669"/>
    <property type="project" value="InterPro"/>
</dbReference>
<dbReference type="SUPFAM" id="SSF48371">
    <property type="entry name" value="ARM repeat"/>
    <property type="match status" value="1"/>
</dbReference>
<keyword evidence="3" id="KW-1185">Reference proteome</keyword>
<dbReference type="GO" id="GO:0007129">
    <property type="term" value="P:homologous chromosome pairing at meiosis"/>
    <property type="evidence" value="ECO:0007669"/>
    <property type="project" value="TreeGrafter"/>
</dbReference>
<accession>A0A8C6N1A9</accession>
<evidence type="ECO:0000256" key="1">
    <source>
        <dbReference type="SAM" id="MobiDB-lite"/>
    </source>
</evidence>
<reference evidence="2" key="2">
    <citation type="submission" date="2025-09" db="UniProtKB">
        <authorList>
            <consortium name="Ensembl"/>
        </authorList>
    </citation>
    <scope>IDENTIFICATION</scope>
</reference>
<dbReference type="InterPro" id="IPR016024">
    <property type="entry name" value="ARM-type_fold"/>
</dbReference>
<name>A0A8C6N1A9_MUSSI</name>
<dbReference type="InterPro" id="IPR042359">
    <property type="entry name" value="TERB1"/>
</dbReference>
<reference evidence="2" key="1">
    <citation type="submission" date="2025-08" db="UniProtKB">
        <authorList>
            <consortium name="Ensembl"/>
        </authorList>
    </citation>
    <scope>IDENTIFICATION</scope>
</reference>
<protein>
    <submittedName>
        <fullName evidence="2">Telomere repeat binding bouquet formation protein 1</fullName>
    </submittedName>
</protein>
<dbReference type="PANTHER" id="PTHR14014">
    <property type="entry name" value="TELOMERE REPEATS-BINDING BOUQUET FORMATION PROTEIN 1"/>
    <property type="match status" value="1"/>
</dbReference>
<dbReference type="Gene3D" id="1.25.10.10">
    <property type="entry name" value="Leucine-rich Repeat Variant"/>
    <property type="match status" value="1"/>
</dbReference>
<evidence type="ECO:0000313" key="2">
    <source>
        <dbReference type="Ensembl" id="ENSMSIP00000027948.1"/>
    </source>
</evidence>
<feature type="region of interest" description="Disordered" evidence="1">
    <location>
        <begin position="271"/>
        <end position="317"/>
    </location>
</feature>
<dbReference type="InterPro" id="IPR011989">
    <property type="entry name" value="ARM-like"/>
</dbReference>
<organism evidence="2 3">
    <name type="scientific">Mus spicilegus</name>
    <name type="common">Mound-building mouse</name>
    <dbReference type="NCBI Taxonomy" id="10103"/>
    <lineage>
        <taxon>Eukaryota</taxon>
        <taxon>Metazoa</taxon>
        <taxon>Chordata</taxon>
        <taxon>Craniata</taxon>
        <taxon>Vertebrata</taxon>
        <taxon>Euteleostomi</taxon>
        <taxon>Mammalia</taxon>
        <taxon>Eutheria</taxon>
        <taxon>Euarchontoglires</taxon>
        <taxon>Glires</taxon>
        <taxon>Rodentia</taxon>
        <taxon>Myomorpha</taxon>
        <taxon>Muroidea</taxon>
        <taxon>Muridae</taxon>
        <taxon>Murinae</taxon>
        <taxon>Mus</taxon>
        <taxon>Mus</taxon>
    </lineage>
</organism>
<dbReference type="AlphaFoldDB" id="A0A8C6N1A9"/>
<dbReference type="Proteomes" id="UP000694415">
    <property type="component" value="Unplaced"/>
</dbReference>
<feature type="compositionally biased region" description="Basic residues" evidence="1">
    <location>
        <begin position="299"/>
        <end position="317"/>
    </location>
</feature>
<sequence length="317" mass="35697">MKTDLKLLLECLKYHMGNPLSQKEVLITIHSVCKQNSDAGIYFREIGGLMFIINLAKSSEQSLVKEAALYTLGSIAEENVYCQQSLCTSELFQDLTGLLTNNDSNTNLKRMSVYVLLVLVSNNRNGQTLVREVGCIEVLSQMFRTVLSNYELNLSDNSVFQSYLLWSSVCSTLCVCVNNPQNDENQMLCCSLFPCVNEWLMNCMRPEVIRPICSFIGLTLANNKILLTPCRRRQLCKESTASEELKIVHQKPDSKKLPGLEAQALNTSIPEAMERRSPVPGQSGLHSEFETTPGYIGKAHLKKEKERKKKTYKLLLA</sequence>
<dbReference type="GeneTree" id="ENSGT00390000005075"/>
<dbReference type="PANTHER" id="PTHR14014:SF0">
    <property type="entry name" value="TELOMERE REPEATS-BINDING BOUQUET FORMATION PROTEIN 1"/>
    <property type="match status" value="1"/>
</dbReference>